<dbReference type="InterPro" id="IPR001356">
    <property type="entry name" value="HD"/>
</dbReference>
<evidence type="ECO:0000256" key="5">
    <source>
        <dbReference type="PROSITE-ProRule" id="PRU00108"/>
    </source>
</evidence>
<feature type="compositionally biased region" description="Polar residues" evidence="6">
    <location>
        <begin position="286"/>
        <end position="298"/>
    </location>
</feature>
<dbReference type="SMART" id="SM00389">
    <property type="entry name" value="HOX"/>
    <property type="match status" value="1"/>
</dbReference>
<evidence type="ECO:0000256" key="2">
    <source>
        <dbReference type="ARBA" id="ARBA00023125"/>
    </source>
</evidence>
<dbReference type="InterPro" id="IPR008422">
    <property type="entry name" value="KN_HD"/>
</dbReference>
<evidence type="ECO:0000313" key="9">
    <source>
        <dbReference type="Proteomes" id="UP001179952"/>
    </source>
</evidence>
<dbReference type="Pfam" id="PF05920">
    <property type="entry name" value="Homeobox_KN"/>
    <property type="match status" value="1"/>
</dbReference>
<dbReference type="AlphaFoldDB" id="A0AAV9B0P7"/>
<feature type="compositionally biased region" description="Acidic residues" evidence="6">
    <location>
        <begin position="199"/>
        <end position="212"/>
    </location>
</feature>
<name>A0AAV9B0P7_ACOGR</name>
<keyword evidence="9" id="KW-1185">Reference proteome</keyword>
<dbReference type="Gene3D" id="1.10.10.60">
    <property type="entry name" value="Homeodomain-like"/>
    <property type="match status" value="1"/>
</dbReference>
<evidence type="ECO:0000256" key="1">
    <source>
        <dbReference type="ARBA" id="ARBA00004123"/>
    </source>
</evidence>
<sequence length="712" mass="79242">MLRGCGPGDDARRIVYGDDSDLRNFLTKMKDPVGFMIGHGNLEKLRPEKELQRAKSEILRCKKKIRDLFQNLDSQLFNGRLEESLFDSEGEIDSEDFPREMRVGCAQLAIASWIALTFLMTPKKFFPEAAAVGDGHLDDIALPSDDSEDDNYDPDVQESGEEDQEEGSSSEESDYSSCSDDLVALVNNDNGKLPGFSSDDSEDDDYDPEGPDPDEKVQNDGSRSSDFTSDTDDLGAPLGDNEFLNSDEHAESRPISHSIATTSFGKGNGREKNKELVNSELLHSFYTDQSQRATSSASGRRHHDQPDHKNLHDETYGNNSSSSSDDEDWTDATPVKKEKKGSARNGDIMSLNGDSRTNRSRKSFKVIEGKCKEDDSVQKPIYQNNTFKDETMNTHKGKAHQKLDFGGAYNSKPTIDPNFAAKEIIDSAHGKLKREITQISERDVDDWEAGCVCGGIGRSGLEKTDLQYYILIHKADQKWIDEACWYSKRLLENFKENAYPSRDKKQQMVETLGITYQQVCKWFENARRSARESAKKNHGSEFTSTREGTVFPKSNQRDHKSEQRVLKNSSNNGDQENGSGEVMAISAKASTIDRGKKKISNEVMVSDNNYSPDDIGELVMAIAAEISPDDRGKEDGSAELFMDDMDKMKESSEVGGTAGRVGGGQRKKQAVRKIYGGGGKQLVKQWNSAKLELLKKREKMGTQSPVGTSNSR</sequence>
<dbReference type="PANTHER" id="PTHR12628:SF13">
    <property type="entry name" value="HOMEOBOX PROTEIN HAT3.1"/>
    <property type="match status" value="1"/>
</dbReference>
<feature type="compositionally biased region" description="Basic and acidic residues" evidence="6">
    <location>
        <begin position="268"/>
        <end position="277"/>
    </location>
</feature>
<reference evidence="8" key="2">
    <citation type="submission" date="2023-06" db="EMBL/GenBank/DDBJ databases">
        <authorList>
            <person name="Ma L."/>
            <person name="Liu K.-W."/>
            <person name="Li Z."/>
            <person name="Hsiao Y.-Y."/>
            <person name="Qi Y."/>
            <person name="Fu T."/>
            <person name="Tang G."/>
            <person name="Zhang D."/>
            <person name="Sun W.-H."/>
            <person name="Liu D.-K."/>
            <person name="Li Y."/>
            <person name="Chen G.-Z."/>
            <person name="Liu X.-D."/>
            <person name="Liao X.-Y."/>
            <person name="Jiang Y.-T."/>
            <person name="Yu X."/>
            <person name="Hao Y."/>
            <person name="Huang J."/>
            <person name="Zhao X.-W."/>
            <person name="Ke S."/>
            <person name="Chen Y.-Y."/>
            <person name="Wu W.-L."/>
            <person name="Hsu J.-L."/>
            <person name="Lin Y.-F."/>
            <person name="Huang M.-D."/>
            <person name="Li C.-Y."/>
            <person name="Huang L."/>
            <person name="Wang Z.-W."/>
            <person name="Zhao X."/>
            <person name="Zhong W.-Y."/>
            <person name="Peng D.-H."/>
            <person name="Ahmad S."/>
            <person name="Lan S."/>
            <person name="Zhang J.-S."/>
            <person name="Tsai W.-C."/>
            <person name="Van De Peer Y."/>
            <person name="Liu Z.-J."/>
        </authorList>
    </citation>
    <scope>NUCLEOTIDE SEQUENCE</scope>
    <source>
        <strain evidence="8">SCP</strain>
        <tissue evidence="8">Leaves</tissue>
    </source>
</reference>
<feature type="region of interest" description="Disordered" evidence="6">
    <location>
        <begin position="532"/>
        <end position="580"/>
    </location>
</feature>
<dbReference type="CDD" id="cd00086">
    <property type="entry name" value="homeodomain"/>
    <property type="match status" value="1"/>
</dbReference>
<keyword evidence="3 5" id="KW-0371">Homeobox</keyword>
<dbReference type="InterPro" id="IPR009057">
    <property type="entry name" value="Homeodomain-like_sf"/>
</dbReference>
<feature type="compositionally biased region" description="Polar residues" evidence="6">
    <location>
        <begin position="566"/>
        <end position="578"/>
    </location>
</feature>
<comment type="subcellular location">
    <subcellularLocation>
        <location evidence="1 5">Nucleus</location>
    </subcellularLocation>
</comment>
<evidence type="ECO:0000256" key="6">
    <source>
        <dbReference type="SAM" id="MobiDB-lite"/>
    </source>
</evidence>
<keyword evidence="2 5" id="KW-0238">DNA-binding</keyword>
<dbReference type="Proteomes" id="UP001179952">
    <property type="component" value="Unassembled WGS sequence"/>
</dbReference>
<dbReference type="SUPFAM" id="SSF46689">
    <property type="entry name" value="Homeodomain-like"/>
    <property type="match status" value="1"/>
</dbReference>
<accession>A0AAV9B0P7</accession>
<feature type="region of interest" description="Disordered" evidence="6">
    <location>
        <begin position="137"/>
        <end position="362"/>
    </location>
</feature>
<dbReference type="PANTHER" id="PTHR12628">
    <property type="entry name" value="POLYCOMB-LIKE TRANSCRIPTION FACTOR"/>
    <property type="match status" value="1"/>
</dbReference>
<evidence type="ECO:0000256" key="3">
    <source>
        <dbReference type="ARBA" id="ARBA00023155"/>
    </source>
</evidence>
<evidence type="ECO:0000259" key="7">
    <source>
        <dbReference type="PROSITE" id="PS50071"/>
    </source>
</evidence>
<evidence type="ECO:0000256" key="4">
    <source>
        <dbReference type="ARBA" id="ARBA00023242"/>
    </source>
</evidence>
<dbReference type="GO" id="GO:0005634">
    <property type="term" value="C:nucleus"/>
    <property type="evidence" value="ECO:0007669"/>
    <property type="project" value="UniProtKB-SubCell"/>
</dbReference>
<dbReference type="GO" id="GO:0003677">
    <property type="term" value="F:DNA binding"/>
    <property type="evidence" value="ECO:0007669"/>
    <property type="project" value="UniProtKB-UniRule"/>
</dbReference>
<gene>
    <name evidence="8" type="ORF">QJS04_geneDACA006323</name>
</gene>
<organism evidence="8 9">
    <name type="scientific">Acorus gramineus</name>
    <name type="common">Dwarf sweet flag</name>
    <dbReference type="NCBI Taxonomy" id="55184"/>
    <lineage>
        <taxon>Eukaryota</taxon>
        <taxon>Viridiplantae</taxon>
        <taxon>Streptophyta</taxon>
        <taxon>Embryophyta</taxon>
        <taxon>Tracheophyta</taxon>
        <taxon>Spermatophyta</taxon>
        <taxon>Magnoliopsida</taxon>
        <taxon>Liliopsida</taxon>
        <taxon>Acoraceae</taxon>
        <taxon>Acorus</taxon>
    </lineage>
</organism>
<feature type="domain" description="Homeobox" evidence="7">
    <location>
        <begin position="490"/>
        <end position="533"/>
    </location>
</feature>
<dbReference type="GO" id="GO:0045814">
    <property type="term" value="P:negative regulation of gene expression, epigenetic"/>
    <property type="evidence" value="ECO:0007669"/>
    <property type="project" value="TreeGrafter"/>
</dbReference>
<dbReference type="GO" id="GO:0003682">
    <property type="term" value="F:chromatin binding"/>
    <property type="evidence" value="ECO:0007669"/>
    <property type="project" value="TreeGrafter"/>
</dbReference>
<evidence type="ECO:0000313" key="8">
    <source>
        <dbReference type="EMBL" id="KAK1269859.1"/>
    </source>
</evidence>
<feature type="compositionally biased region" description="Basic and acidic residues" evidence="6">
    <location>
        <begin position="555"/>
        <end position="565"/>
    </location>
</feature>
<feature type="DNA-binding region" description="Homeobox" evidence="5">
    <location>
        <begin position="492"/>
        <end position="534"/>
    </location>
</feature>
<keyword evidence="4 5" id="KW-0539">Nucleus</keyword>
<dbReference type="GO" id="GO:0006355">
    <property type="term" value="P:regulation of DNA-templated transcription"/>
    <property type="evidence" value="ECO:0007669"/>
    <property type="project" value="InterPro"/>
</dbReference>
<proteinExistence type="predicted"/>
<dbReference type="PROSITE" id="PS50071">
    <property type="entry name" value="HOMEOBOX_2"/>
    <property type="match status" value="1"/>
</dbReference>
<protein>
    <submittedName>
        <fullName evidence="8">Homeobox protein HOX1A</fullName>
    </submittedName>
</protein>
<feature type="compositionally biased region" description="Basic and acidic residues" evidence="6">
    <location>
        <begin position="304"/>
        <end position="315"/>
    </location>
</feature>
<feature type="compositionally biased region" description="Acidic residues" evidence="6">
    <location>
        <begin position="145"/>
        <end position="174"/>
    </location>
</feature>
<dbReference type="EMBL" id="JAUJYN010000006">
    <property type="protein sequence ID" value="KAK1269859.1"/>
    <property type="molecule type" value="Genomic_DNA"/>
</dbReference>
<comment type="caution">
    <text evidence="8">The sequence shown here is derived from an EMBL/GenBank/DDBJ whole genome shotgun (WGS) entry which is preliminary data.</text>
</comment>
<reference evidence="8" key="1">
    <citation type="journal article" date="2023" name="Nat. Commun.">
        <title>Diploid and tetraploid genomes of Acorus and the evolution of monocots.</title>
        <authorList>
            <person name="Ma L."/>
            <person name="Liu K.W."/>
            <person name="Li Z."/>
            <person name="Hsiao Y.Y."/>
            <person name="Qi Y."/>
            <person name="Fu T."/>
            <person name="Tang G.D."/>
            <person name="Zhang D."/>
            <person name="Sun W.H."/>
            <person name="Liu D.K."/>
            <person name="Li Y."/>
            <person name="Chen G.Z."/>
            <person name="Liu X.D."/>
            <person name="Liao X.Y."/>
            <person name="Jiang Y.T."/>
            <person name="Yu X."/>
            <person name="Hao Y."/>
            <person name="Huang J."/>
            <person name="Zhao X.W."/>
            <person name="Ke S."/>
            <person name="Chen Y.Y."/>
            <person name="Wu W.L."/>
            <person name="Hsu J.L."/>
            <person name="Lin Y.F."/>
            <person name="Huang M.D."/>
            <person name="Li C.Y."/>
            <person name="Huang L."/>
            <person name="Wang Z.W."/>
            <person name="Zhao X."/>
            <person name="Zhong W.Y."/>
            <person name="Peng D.H."/>
            <person name="Ahmad S."/>
            <person name="Lan S."/>
            <person name="Zhang J.S."/>
            <person name="Tsai W.C."/>
            <person name="Van de Peer Y."/>
            <person name="Liu Z.J."/>
        </authorList>
    </citation>
    <scope>NUCLEOTIDE SEQUENCE</scope>
    <source>
        <strain evidence="8">SCP</strain>
    </source>
</reference>